<dbReference type="GO" id="GO:0016757">
    <property type="term" value="F:glycosyltransferase activity"/>
    <property type="evidence" value="ECO:0007669"/>
    <property type="project" value="InterPro"/>
</dbReference>
<accession>A0A7X2MY13</accession>
<feature type="domain" description="Glycosyl transferase family 1" evidence="2">
    <location>
        <begin position="168"/>
        <end position="331"/>
    </location>
</feature>
<protein>
    <submittedName>
        <fullName evidence="4">Glycosyltransferase family 4 protein</fullName>
    </submittedName>
</protein>
<gene>
    <name evidence="4" type="ORF">FYJ33_07100</name>
</gene>
<dbReference type="Pfam" id="PF13439">
    <property type="entry name" value="Glyco_transf_4"/>
    <property type="match status" value="1"/>
</dbReference>
<evidence type="ECO:0000259" key="3">
    <source>
        <dbReference type="Pfam" id="PF13439"/>
    </source>
</evidence>
<dbReference type="RefSeq" id="WP_154531062.1">
    <property type="nucleotide sequence ID" value="NZ_VULX01000008.1"/>
</dbReference>
<organism evidence="4 5">
    <name type="scientific">Inconstantimicrobium porci</name>
    <dbReference type="NCBI Taxonomy" id="2652291"/>
    <lineage>
        <taxon>Bacteria</taxon>
        <taxon>Bacillati</taxon>
        <taxon>Bacillota</taxon>
        <taxon>Clostridia</taxon>
        <taxon>Eubacteriales</taxon>
        <taxon>Clostridiaceae</taxon>
        <taxon>Inconstantimicrobium</taxon>
    </lineage>
</organism>
<dbReference type="Proteomes" id="UP000460287">
    <property type="component" value="Unassembled WGS sequence"/>
</dbReference>
<feature type="domain" description="Glycosyltransferase subfamily 4-like N-terminal" evidence="3">
    <location>
        <begin position="49"/>
        <end position="163"/>
    </location>
</feature>
<keyword evidence="5" id="KW-1185">Reference proteome</keyword>
<dbReference type="Pfam" id="PF00534">
    <property type="entry name" value="Glycos_transf_1"/>
    <property type="match status" value="1"/>
</dbReference>
<name>A0A7X2MY13_9CLOT</name>
<evidence type="ECO:0000259" key="2">
    <source>
        <dbReference type="Pfam" id="PF00534"/>
    </source>
</evidence>
<sequence length="357" mass="42448">MIFIGYIDKNNDTGPGNVLKMIMNQFEKNNDKYKFINICTKTKKDKLFLYTRLIRLLFIKNEIINIHSFGYKIPALVSKIARINKKSRFFLTLHGILSEEAAFEGRNGGFEHYFKNKEKYDSLEEDIIKNFPNIICVSEKEKNILNNKYNRFENIEVIYNGVNNYDNMKRNHEFINNQIKCIAGGGIYNRKGIFEMLSAVNYYNSQNEEKIYLNIYGDYESDEILEEYNEFISKYNLNEYVKYKFKVKSEEFIDKLSQANFCLAFSKFDTFNLTVLESMSLGVPAVVSRQCGAAEILEEDKDVIFLDFDEKYEESFMKKIKFIYNDKKYYNLCCYARNKAKMYDWSNVYERYKKIFT</sequence>
<keyword evidence="1 4" id="KW-0808">Transferase</keyword>
<evidence type="ECO:0000313" key="4">
    <source>
        <dbReference type="EMBL" id="MSR91183.1"/>
    </source>
</evidence>
<dbReference type="SUPFAM" id="SSF53756">
    <property type="entry name" value="UDP-Glycosyltransferase/glycogen phosphorylase"/>
    <property type="match status" value="1"/>
</dbReference>
<reference evidence="4 5" key="1">
    <citation type="submission" date="2019-08" db="EMBL/GenBank/DDBJ databases">
        <title>In-depth cultivation of the pig gut microbiome towards novel bacterial diversity and tailored functional studies.</title>
        <authorList>
            <person name="Wylensek D."/>
            <person name="Hitch T.C.A."/>
            <person name="Clavel T."/>
        </authorList>
    </citation>
    <scope>NUCLEOTIDE SEQUENCE [LARGE SCALE GENOMIC DNA]</scope>
    <source>
        <strain evidence="4 5">WCA-383-APC-5B</strain>
    </source>
</reference>
<dbReference type="Gene3D" id="3.40.50.2000">
    <property type="entry name" value="Glycogen Phosphorylase B"/>
    <property type="match status" value="2"/>
</dbReference>
<dbReference type="InterPro" id="IPR028098">
    <property type="entry name" value="Glyco_trans_4-like_N"/>
</dbReference>
<evidence type="ECO:0000256" key="1">
    <source>
        <dbReference type="ARBA" id="ARBA00022679"/>
    </source>
</evidence>
<comment type="caution">
    <text evidence="4">The sequence shown here is derived from an EMBL/GenBank/DDBJ whole genome shotgun (WGS) entry which is preliminary data.</text>
</comment>
<dbReference type="PANTHER" id="PTHR46401:SF2">
    <property type="entry name" value="GLYCOSYLTRANSFERASE WBBK-RELATED"/>
    <property type="match status" value="1"/>
</dbReference>
<dbReference type="AlphaFoldDB" id="A0A7X2MY13"/>
<proteinExistence type="predicted"/>
<evidence type="ECO:0000313" key="5">
    <source>
        <dbReference type="Proteomes" id="UP000460287"/>
    </source>
</evidence>
<dbReference type="PANTHER" id="PTHR46401">
    <property type="entry name" value="GLYCOSYLTRANSFERASE WBBK-RELATED"/>
    <property type="match status" value="1"/>
</dbReference>
<dbReference type="CDD" id="cd03801">
    <property type="entry name" value="GT4_PimA-like"/>
    <property type="match status" value="1"/>
</dbReference>
<dbReference type="InterPro" id="IPR001296">
    <property type="entry name" value="Glyco_trans_1"/>
</dbReference>
<dbReference type="EMBL" id="VULX01000008">
    <property type="protein sequence ID" value="MSR91183.1"/>
    <property type="molecule type" value="Genomic_DNA"/>
</dbReference>